<proteinExistence type="predicted"/>
<evidence type="ECO:0000313" key="4">
    <source>
        <dbReference type="Proteomes" id="UP000316921"/>
    </source>
</evidence>
<dbReference type="GO" id="GO:0003978">
    <property type="term" value="F:UDP-glucose 4-epimerase activity"/>
    <property type="evidence" value="ECO:0007669"/>
    <property type="project" value="UniProtKB-EC"/>
</dbReference>
<protein>
    <submittedName>
        <fullName evidence="3">UDP-glucose 4-epimerase</fullName>
        <ecNumber evidence="3">5.1.3.2</ecNumber>
    </submittedName>
</protein>
<dbReference type="Gene3D" id="3.40.50.720">
    <property type="entry name" value="NAD(P)-binding Rossmann-like Domain"/>
    <property type="match status" value="1"/>
</dbReference>
<organism evidence="3 4">
    <name type="scientific">Engelhardtia mirabilis</name>
    <dbReference type="NCBI Taxonomy" id="2528011"/>
    <lineage>
        <taxon>Bacteria</taxon>
        <taxon>Pseudomonadati</taxon>
        <taxon>Planctomycetota</taxon>
        <taxon>Planctomycetia</taxon>
        <taxon>Planctomycetia incertae sedis</taxon>
        <taxon>Engelhardtia</taxon>
    </lineage>
</organism>
<dbReference type="Pfam" id="PF16363">
    <property type="entry name" value="GDP_Man_Dehyd"/>
    <property type="match status" value="1"/>
</dbReference>
<name>A0A518BKC0_9BACT</name>
<dbReference type="AlphaFoldDB" id="A0A518BKC0"/>
<reference evidence="3 4" key="1">
    <citation type="submission" date="2019-02" db="EMBL/GenBank/DDBJ databases">
        <title>Deep-cultivation of Planctomycetes and their phenomic and genomic characterization uncovers novel biology.</title>
        <authorList>
            <person name="Wiegand S."/>
            <person name="Jogler M."/>
            <person name="Boedeker C."/>
            <person name="Pinto D."/>
            <person name="Vollmers J."/>
            <person name="Rivas-Marin E."/>
            <person name="Kohn T."/>
            <person name="Peeters S.H."/>
            <person name="Heuer A."/>
            <person name="Rast P."/>
            <person name="Oberbeckmann S."/>
            <person name="Bunk B."/>
            <person name="Jeske O."/>
            <person name="Meyerdierks A."/>
            <person name="Storesund J.E."/>
            <person name="Kallscheuer N."/>
            <person name="Luecker S."/>
            <person name="Lage O.M."/>
            <person name="Pohl T."/>
            <person name="Merkel B.J."/>
            <person name="Hornburger P."/>
            <person name="Mueller R.-W."/>
            <person name="Bruemmer F."/>
            <person name="Labrenz M."/>
            <person name="Spormann A.M."/>
            <person name="Op den Camp H."/>
            <person name="Overmann J."/>
            <person name="Amann R."/>
            <person name="Jetten M.S.M."/>
            <person name="Mascher T."/>
            <person name="Medema M.H."/>
            <person name="Devos D.P."/>
            <person name="Kaster A.-K."/>
            <person name="Ovreas L."/>
            <person name="Rohde M."/>
            <person name="Galperin M.Y."/>
            <person name="Jogler C."/>
        </authorList>
    </citation>
    <scope>NUCLEOTIDE SEQUENCE [LARGE SCALE GENOMIC DNA]</scope>
    <source>
        <strain evidence="3 4">Pla133</strain>
    </source>
</reference>
<evidence type="ECO:0000313" key="3">
    <source>
        <dbReference type="EMBL" id="QDU67415.1"/>
    </source>
</evidence>
<gene>
    <name evidence="3" type="primary">lnpD</name>
    <name evidence="3" type="ORF">Pla133_24980</name>
</gene>
<dbReference type="Proteomes" id="UP000316921">
    <property type="component" value="Chromosome"/>
</dbReference>
<accession>A0A518BKC0</accession>
<dbReference type="InterPro" id="IPR036291">
    <property type="entry name" value="NAD(P)-bd_dom_sf"/>
</dbReference>
<sequence>MQRVLITGGAGFIGSHVTEALLARGDEVCVLDNFNDFYDPAIKRANAEAVKAAGARLVEGDIRDAEGMARLFTEGNFDAVIHLAAMAGVRPSLLDPLHYEDVNVRGTLILLEQIRKREGLKFVFASSSSVYGANEKAPFSEVDDIHRCISPYAATKRAGELHCFTYHHLYGIPISALRFFTVYGPRQRPEMAMHKFVRMTLQREPIPMFGDGSTRRDYTYIDDIVDGVVRSLDHCEGYEIYNLGESQTTSLAEMIEIVGEVCGIDPIIDRQAMQPGDVVITYADISKAKRRLGYDPHTTVRDGLSRFVEWYRQQLG</sequence>
<dbReference type="PANTHER" id="PTHR43574">
    <property type="entry name" value="EPIMERASE-RELATED"/>
    <property type="match status" value="1"/>
</dbReference>
<evidence type="ECO:0000259" key="2">
    <source>
        <dbReference type="Pfam" id="PF16363"/>
    </source>
</evidence>
<dbReference type="PRINTS" id="PR01713">
    <property type="entry name" value="NUCEPIMERASE"/>
</dbReference>
<keyword evidence="3" id="KW-0413">Isomerase</keyword>
<feature type="domain" description="NAD(P)-binding" evidence="2">
    <location>
        <begin position="5"/>
        <end position="305"/>
    </location>
</feature>
<keyword evidence="1" id="KW-0520">NAD</keyword>
<evidence type="ECO:0000256" key="1">
    <source>
        <dbReference type="ARBA" id="ARBA00023027"/>
    </source>
</evidence>
<dbReference type="RefSeq" id="WP_145065571.1">
    <property type="nucleotide sequence ID" value="NZ_CP036287.1"/>
</dbReference>
<dbReference type="KEGG" id="pbap:Pla133_24980"/>
<dbReference type="EC" id="5.1.3.2" evidence="3"/>
<dbReference type="EMBL" id="CP036287">
    <property type="protein sequence ID" value="QDU67415.1"/>
    <property type="molecule type" value="Genomic_DNA"/>
</dbReference>
<dbReference type="SUPFAM" id="SSF51735">
    <property type="entry name" value="NAD(P)-binding Rossmann-fold domains"/>
    <property type="match status" value="1"/>
</dbReference>
<keyword evidence="4" id="KW-1185">Reference proteome</keyword>
<dbReference type="InterPro" id="IPR016040">
    <property type="entry name" value="NAD(P)-bd_dom"/>
</dbReference>